<comment type="similarity">
    <text evidence="1">Belongs to the FAM136 family.</text>
</comment>
<dbReference type="GO" id="GO:0005737">
    <property type="term" value="C:cytoplasm"/>
    <property type="evidence" value="ECO:0007669"/>
    <property type="project" value="TreeGrafter"/>
</dbReference>
<proteinExistence type="inferred from homology"/>
<accession>A0A0L7RCK9</accession>
<dbReference type="InterPro" id="IPR008560">
    <property type="entry name" value="DUF842_euk"/>
</dbReference>
<dbReference type="OrthoDB" id="9975421at2759"/>
<dbReference type="PANTHER" id="PTHR21096:SF0">
    <property type="entry name" value="PROTEIN FAM136A"/>
    <property type="match status" value="1"/>
</dbReference>
<protein>
    <submittedName>
        <fullName evidence="2">Protein FAM136A</fullName>
    </submittedName>
</protein>
<dbReference type="Pfam" id="PF05811">
    <property type="entry name" value="DUF842"/>
    <property type="match status" value="1"/>
</dbReference>
<dbReference type="PANTHER" id="PTHR21096">
    <property type="entry name" value="PROTEIN FAM136A"/>
    <property type="match status" value="1"/>
</dbReference>
<evidence type="ECO:0000313" key="2">
    <source>
        <dbReference type="EMBL" id="KOC68578.1"/>
    </source>
</evidence>
<dbReference type="AlphaFoldDB" id="A0A0L7RCK9"/>
<evidence type="ECO:0000313" key="3">
    <source>
        <dbReference type="Proteomes" id="UP000053825"/>
    </source>
</evidence>
<sequence length="140" mass="16230">MVEEQQKRVEEHTSRILEEIDKSMRKMKGDAYRCAANCCDNETYSIQKIQKCVQNCNQSLDQAQDFARDEIERIQNRLQRCVMDCSDKIKDAAGPNPSQHTIEKYGNQFDKCITNCADNYCNMLPNLEKTVKSILATKFH</sequence>
<evidence type="ECO:0000256" key="1">
    <source>
        <dbReference type="ARBA" id="ARBA00009952"/>
    </source>
</evidence>
<name>A0A0L7RCK9_9HYME</name>
<dbReference type="EMBL" id="KQ414615">
    <property type="protein sequence ID" value="KOC68578.1"/>
    <property type="molecule type" value="Genomic_DNA"/>
</dbReference>
<reference evidence="2 3" key="1">
    <citation type="submission" date="2015-07" db="EMBL/GenBank/DDBJ databases">
        <title>The genome of Habropoda laboriosa.</title>
        <authorList>
            <person name="Pan H."/>
            <person name="Kapheim K."/>
        </authorList>
    </citation>
    <scope>NUCLEOTIDE SEQUENCE [LARGE SCALE GENOMIC DNA]</scope>
    <source>
        <strain evidence="2">0110345459</strain>
    </source>
</reference>
<gene>
    <name evidence="2" type="ORF">WH47_06369</name>
</gene>
<keyword evidence="3" id="KW-1185">Reference proteome</keyword>
<dbReference type="Proteomes" id="UP000053825">
    <property type="component" value="Unassembled WGS sequence"/>
</dbReference>
<organism evidence="2 3">
    <name type="scientific">Habropoda laboriosa</name>
    <dbReference type="NCBI Taxonomy" id="597456"/>
    <lineage>
        <taxon>Eukaryota</taxon>
        <taxon>Metazoa</taxon>
        <taxon>Ecdysozoa</taxon>
        <taxon>Arthropoda</taxon>
        <taxon>Hexapoda</taxon>
        <taxon>Insecta</taxon>
        <taxon>Pterygota</taxon>
        <taxon>Neoptera</taxon>
        <taxon>Endopterygota</taxon>
        <taxon>Hymenoptera</taxon>
        <taxon>Apocrita</taxon>
        <taxon>Aculeata</taxon>
        <taxon>Apoidea</taxon>
        <taxon>Anthophila</taxon>
        <taxon>Apidae</taxon>
        <taxon>Habropoda</taxon>
    </lineage>
</organism>
<dbReference type="STRING" id="597456.A0A0L7RCK9"/>